<dbReference type="EMBL" id="JAFHDT010000025">
    <property type="protein sequence ID" value="KAI7790944.1"/>
    <property type="molecule type" value="Genomic_DNA"/>
</dbReference>
<dbReference type="InterPro" id="IPR001314">
    <property type="entry name" value="Peptidase_S1A"/>
</dbReference>
<keyword evidence="4" id="KW-0378">Hydrolase</keyword>
<dbReference type="InterPro" id="IPR043504">
    <property type="entry name" value="Peptidase_S1_PA_chymotrypsin"/>
</dbReference>
<dbReference type="Pfam" id="PF00089">
    <property type="entry name" value="Trypsin"/>
    <property type="match status" value="1"/>
</dbReference>
<comment type="caution">
    <text evidence="4">The sequence shown here is derived from an EMBL/GenBank/DDBJ whole genome shotgun (WGS) entry which is preliminary data.</text>
</comment>
<dbReference type="SMART" id="SM00020">
    <property type="entry name" value="Tryp_SPc"/>
    <property type="match status" value="1"/>
</dbReference>
<sequence length="257" mass="28600">MNICWFITILLLLHSCNPGDCIVGGHVSVPHSRPYLVYIQDSRTKSACCGVLVREDIVMTTANCKMSHLKVYLGVSDTTLLPTGIEVDSFPHPCFENKPGNDIMLLKLKTRATLNKTVTIIDLPNPWNDKILKDCLVMGWGSTKYDHYSPSTVLRELKVTLKDLTNCFEPDVICNEDPFGPSQGDSGGPLICGGIAMGIVSFHMKKTEGYLTGYTRVSQHLQWINEIMSAPHRIERGTTTCTPVTKQVEKAVSEFFY</sequence>
<dbReference type="Gene3D" id="2.40.10.10">
    <property type="entry name" value="Trypsin-like serine proteases"/>
    <property type="match status" value="2"/>
</dbReference>
<name>A0A9W7T762_TRIRA</name>
<evidence type="ECO:0000313" key="4">
    <source>
        <dbReference type="EMBL" id="KAI7790944.1"/>
    </source>
</evidence>
<dbReference type="PROSITE" id="PS50240">
    <property type="entry name" value="TRYPSIN_DOM"/>
    <property type="match status" value="1"/>
</dbReference>
<dbReference type="CDD" id="cd00190">
    <property type="entry name" value="Tryp_SPc"/>
    <property type="match status" value="1"/>
</dbReference>
<dbReference type="AlphaFoldDB" id="A0A9W7T762"/>
<gene>
    <name evidence="4" type="ORF">IRJ41_005231</name>
</gene>
<keyword evidence="4" id="KW-0645">Protease</keyword>
<proteinExistence type="predicted"/>
<dbReference type="PROSITE" id="PS00135">
    <property type="entry name" value="TRYPSIN_SER"/>
    <property type="match status" value="1"/>
</dbReference>
<keyword evidence="5" id="KW-1185">Reference proteome</keyword>
<evidence type="ECO:0000313" key="5">
    <source>
        <dbReference type="Proteomes" id="UP001059041"/>
    </source>
</evidence>
<dbReference type="PRINTS" id="PR00722">
    <property type="entry name" value="CHYMOTRYPSIN"/>
</dbReference>
<organism evidence="4 5">
    <name type="scientific">Triplophysa rosa</name>
    <name type="common">Cave loach</name>
    <dbReference type="NCBI Taxonomy" id="992332"/>
    <lineage>
        <taxon>Eukaryota</taxon>
        <taxon>Metazoa</taxon>
        <taxon>Chordata</taxon>
        <taxon>Craniata</taxon>
        <taxon>Vertebrata</taxon>
        <taxon>Euteleostomi</taxon>
        <taxon>Actinopterygii</taxon>
        <taxon>Neopterygii</taxon>
        <taxon>Teleostei</taxon>
        <taxon>Ostariophysi</taxon>
        <taxon>Cypriniformes</taxon>
        <taxon>Nemacheilidae</taxon>
        <taxon>Triplophysa</taxon>
    </lineage>
</organism>
<dbReference type="PANTHER" id="PTHR24271">
    <property type="entry name" value="KALLIKREIN-RELATED"/>
    <property type="match status" value="1"/>
</dbReference>
<dbReference type="GO" id="GO:0004252">
    <property type="term" value="F:serine-type endopeptidase activity"/>
    <property type="evidence" value="ECO:0007669"/>
    <property type="project" value="InterPro"/>
</dbReference>
<evidence type="ECO:0000259" key="3">
    <source>
        <dbReference type="PROSITE" id="PS50240"/>
    </source>
</evidence>
<feature type="signal peptide" evidence="2">
    <location>
        <begin position="1"/>
        <end position="18"/>
    </location>
</feature>
<keyword evidence="1" id="KW-1015">Disulfide bond</keyword>
<protein>
    <submittedName>
        <fullName evidence="4">Mast cell protease 2</fullName>
    </submittedName>
</protein>
<evidence type="ECO:0000256" key="2">
    <source>
        <dbReference type="SAM" id="SignalP"/>
    </source>
</evidence>
<dbReference type="Proteomes" id="UP001059041">
    <property type="component" value="Linkage Group LG25"/>
</dbReference>
<dbReference type="InterPro" id="IPR033116">
    <property type="entry name" value="TRYPSIN_SER"/>
</dbReference>
<dbReference type="PANTHER" id="PTHR24271:SF88">
    <property type="entry name" value="MAST CELL PROTEASE 2 ISOFORM X1"/>
    <property type="match status" value="1"/>
</dbReference>
<dbReference type="InterPro" id="IPR009003">
    <property type="entry name" value="Peptidase_S1_PA"/>
</dbReference>
<evidence type="ECO:0000256" key="1">
    <source>
        <dbReference type="ARBA" id="ARBA00023157"/>
    </source>
</evidence>
<dbReference type="OrthoDB" id="5565075at2759"/>
<keyword evidence="2" id="KW-0732">Signal</keyword>
<dbReference type="SUPFAM" id="SSF50494">
    <property type="entry name" value="Trypsin-like serine proteases"/>
    <property type="match status" value="1"/>
</dbReference>
<reference evidence="4" key="1">
    <citation type="submission" date="2021-02" db="EMBL/GenBank/DDBJ databases">
        <title>Comparative genomics reveals that relaxation of natural selection precedes convergent phenotypic evolution of cavefish.</title>
        <authorList>
            <person name="Peng Z."/>
        </authorList>
    </citation>
    <scope>NUCLEOTIDE SEQUENCE</scope>
    <source>
        <tissue evidence="4">Muscle</tissue>
    </source>
</reference>
<dbReference type="GO" id="GO:0006508">
    <property type="term" value="P:proteolysis"/>
    <property type="evidence" value="ECO:0007669"/>
    <property type="project" value="UniProtKB-KW"/>
</dbReference>
<feature type="domain" description="Peptidase S1" evidence="3">
    <location>
        <begin position="22"/>
        <end position="229"/>
    </location>
</feature>
<feature type="chain" id="PRO_5040859232" evidence="2">
    <location>
        <begin position="19"/>
        <end position="257"/>
    </location>
</feature>
<dbReference type="InterPro" id="IPR001254">
    <property type="entry name" value="Trypsin_dom"/>
</dbReference>
<accession>A0A9W7T762</accession>